<reference evidence="2" key="1">
    <citation type="submission" date="2023-01" db="EMBL/GenBank/DDBJ databases">
        <authorList>
            <person name="Piombo E."/>
        </authorList>
    </citation>
    <scope>NUCLEOTIDE SEQUENCE</scope>
</reference>
<name>A0AA35LS06_9HYPO</name>
<dbReference type="Proteomes" id="UP001160390">
    <property type="component" value="Unassembled WGS sequence"/>
</dbReference>
<proteinExistence type="predicted"/>
<dbReference type="InterPro" id="IPR036397">
    <property type="entry name" value="RNaseH_sf"/>
</dbReference>
<dbReference type="EMBL" id="CABFNP030000568">
    <property type="protein sequence ID" value="CAI6043708.1"/>
    <property type="molecule type" value="Genomic_DNA"/>
</dbReference>
<evidence type="ECO:0000313" key="3">
    <source>
        <dbReference type="Proteomes" id="UP001160390"/>
    </source>
</evidence>
<evidence type="ECO:0000313" key="2">
    <source>
        <dbReference type="EMBL" id="CAI6043708.1"/>
    </source>
</evidence>
<gene>
    <name evidence="2" type="ORF">CCHLO57077_00019350</name>
</gene>
<feature type="compositionally biased region" description="Basic residues" evidence="1">
    <location>
        <begin position="191"/>
        <end position="200"/>
    </location>
</feature>
<organism evidence="2 3">
    <name type="scientific">Clonostachys chloroleuca</name>
    <dbReference type="NCBI Taxonomy" id="1926264"/>
    <lineage>
        <taxon>Eukaryota</taxon>
        <taxon>Fungi</taxon>
        <taxon>Dikarya</taxon>
        <taxon>Ascomycota</taxon>
        <taxon>Pezizomycotina</taxon>
        <taxon>Sordariomycetes</taxon>
        <taxon>Hypocreomycetidae</taxon>
        <taxon>Hypocreales</taxon>
        <taxon>Bionectriaceae</taxon>
        <taxon>Clonostachys</taxon>
    </lineage>
</organism>
<comment type="caution">
    <text evidence="2">The sequence shown here is derived from an EMBL/GenBank/DDBJ whole genome shotgun (WGS) entry which is preliminary data.</text>
</comment>
<dbReference type="AlphaFoldDB" id="A0AA35LS06"/>
<sequence length="376" mass="43664">MRHQNRPTPPIDPLQHHQFALFNTYRNEQIHHDTPKKARIKGAYEFLIARGLEFHKTDLFRHFGVSRATGYRLCQVECDNRGSQTKLSERDLDKIEDMIDKEGIEASSLPWVSMANEAGVEPDIAARTLNRRAASRDLNKRIAAEVTYKSEAEATRRLEFSTKAIKLRPNPEDWHDLLFSDEVHFGYGPQHKARIARKPGTRLDPSKLQERKQPEEGDKKRLHCWAAIGYDFKSDIVFYDSVSSNGKMTQACYEEQILEPYVKRWIEAGYSFVLEEDGDSDHGPSKSNPVRAWKEKIGLKHFFNYPSSPDLSPIENAWLVPKEYVCKYPHWDIETLKDLITEGWSQLSQEKINTWVESMPQRHRDVIRLRGKSSGW</sequence>
<feature type="compositionally biased region" description="Basic and acidic residues" evidence="1">
    <location>
        <begin position="204"/>
        <end position="216"/>
    </location>
</feature>
<evidence type="ECO:0008006" key="4">
    <source>
        <dbReference type="Google" id="ProtNLM"/>
    </source>
</evidence>
<dbReference type="Gene3D" id="3.30.420.10">
    <property type="entry name" value="Ribonuclease H-like superfamily/Ribonuclease H"/>
    <property type="match status" value="1"/>
</dbReference>
<evidence type="ECO:0000256" key="1">
    <source>
        <dbReference type="SAM" id="MobiDB-lite"/>
    </source>
</evidence>
<accession>A0AA35LS06</accession>
<dbReference type="GO" id="GO:0003676">
    <property type="term" value="F:nucleic acid binding"/>
    <property type="evidence" value="ECO:0007669"/>
    <property type="project" value="InterPro"/>
</dbReference>
<keyword evidence="3" id="KW-1185">Reference proteome</keyword>
<protein>
    <recommendedName>
        <fullName evidence="4">Tc1-like transposase DDE domain-containing protein</fullName>
    </recommendedName>
</protein>
<feature type="region of interest" description="Disordered" evidence="1">
    <location>
        <begin position="190"/>
        <end position="216"/>
    </location>
</feature>